<dbReference type="InterPro" id="IPR016181">
    <property type="entry name" value="Acyl_CoA_acyltransferase"/>
</dbReference>
<dbReference type="PROSITE" id="PS51186">
    <property type="entry name" value="GNAT"/>
    <property type="match status" value="1"/>
</dbReference>
<dbReference type="InterPro" id="IPR051531">
    <property type="entry name" value="N-acetyltransferase"/>
</dbReference>
<dbReference type="GO" id="GO:0016747">
    <property type="term" value="F:acyltransferase activity, transferring groups other than amino-acyl groups"/>
    <property type="evidence" value="ECO:0007669"/>
    <property type="project" value="InterPro"/>
</dbReference>
<dbReference type="SUPFAM" id="SSF55729">
    <property type="entry name" value="Acyl-CoA N-acyltransferases (Nat)"/>
    <property type="match status" value="1"/>
</dbReference>
<name>A0A841LVK7_9HYPH</name>
<dbReference type="Pfam" id="PF13302">
    <property type="entry name" value="Acetyltransf_3"/>
    <property type="match status" value="1"/>
</dbReference>
<dbReference type="InterPro" id="IPR000182">
    <property type="entry name" value="GNAT_dom"/>
</dbReference>
<dbReference type="Proteomes" id="UP000555393">
    <property type="component" value="Unassembled WGS sequence"/>
</dbReference>
<feature type="domain" description="N-acetyltransferase" evidence="4">
    <location>
        <begin position="40"/>
        <end position="211"/>
    </location>
</feature>
<protein>
    <submittedName>
        <fullName evidence="5">RimJ/RimL family protein N-acetyltransferase</fullName>
    </submittedName>
</protein>
<dbReference type="PANTHER" id="PTHR43792">
    <property type="entry name" value="GNAT FAMILY, PUTATIVE (AFU_ORTHOLOGUE AFUA_3G00765)-RELATED-RELATED"/>
    <property type="match status" value="1"/>
</dbReference>
<gene>
    <name evidence="5" type="ORF">FHS77_001907</name>
</gene>
<proteinExistence type="inferred from homology"/>
<dbReference type="Gene3D" id="3.40.630.30">
    <property type="match status" value="1"/>
</dbReference>
<reference evidence="5 6" key="1">
    <citation type="submission" date="2020-08" db="EMBL/GenBank/DDBJ databases">
        <title>Genomic Encyclopedia of Type Strains, Phase IV (KMG-IV): sequencing the most valuable type-strain genomes for metagenomic binning, comparative biology and taxonomic classification.</title>
        <authorList>
            <person name="Goeker M."/>
        </authorList>
    </citation>
    <scope>NUCLEOTIDE SEQUENCE [LARGE SCALE GENOMIC DNA]</scope>
    <source>
        <strain evidence="5 6">DSM 22336</strain>
    </source>
</reference>
<evidence type="ECO:0000256" key="1">
    <source>
        <dbReference type="ARBA" id="ARBA00022679"/>
    </source>
</evidence>
<evidence type="ECO:0000259" key="4">
    <source>
        <dbReference type="PROSITE" id="PS51186"/>
    </source>
</evidence>
<comment type="caution">
    <text evidence="5">The sequence shown here is derived from an EMBL/GenBank/DDBJ whole genome shotgun (WGS) entry which is preliminary data.</text>
</comment>
<comment type="similarity">
    <text evidence="3">Belongs to the acetyltransferase family. RimJ subfamily.</text>
</comment>
<evidence type="ECO:0000313" key="6">
    <source>
        <dbReference type="Proteomes" id="UP000555393"/>
    </source>
</evidence>
<organism evidence="5 6">
    <name type="scientific">Paenochrobactrum gallinarii</name>
    <dbReference type="NCBI Taxonomy" id="643673"/>
    <lineage>
        <taxon>Bacteria</taxon>
        <taxon>Pseudomonadati</taxon>
        <taxon>Pseudomonadota</taxon>
        <taxon>Alphaproteobacteria</taxon>
        <taxon>Hyphomicrobiales</taxon>
        <taxon>Brucellaceae</taxon>
        <taxon>Paenochrobactrum</taxon>
    </lineage>
</organism>
<keyword evidence="1 5" id="KW-0808">Transferase</keyword>
<evidence type="ECO:0000313" key="5">
    <source>
        <dbReference type="EMBL" id="MBB6261356.1"/>
    </source>
</evidence>
<evidence type="ECO:0000256" key="3">
    <source>
        <dbReference type="ARBA" id="ARBA00038502"/>
    </source>
</evidence>
<evidence type="ECO:0000256" key="2">
    <source>
        <dbReference type="ARBA" id="ARBA00023315"/>
    </source>
</evidence>
<dbReference type="AlphaFoldDB" id="A0A841LVK7"/>
<keyword evidence="6" id="KW-1185">Reference proteome</keyword>
<sequence>MVTEPPLDEECLSVAARAYADSEMTDFSGLECPTLVTERLLLRTPHDEDVDAIAHLANNPRIAEMLTRMPHPYDVAAAQDFIKRVRSGEMGNCIYAITQMDTGVFMGSCGIHPSKHGEGLEIGYWLGEPYWGQGYATEAAQALIDLAFRATNIDELYITCRTINEGSRNVIRKSGFSFLMYGTDDSLYSGTVDVERYSLHRDRWIEMRYQA</sequence>
<dbReference type="PANTHER" id="PTHR43792:SF8">
    <property type="entry name" value="[RIBOSOMAL PROTEIN US5]-ALANINE N-ACETYLTRANSFERASE"/>
    <property type="match status" value="1"/>
</dbReference>
<accession>A0A841LVK7</accession>
<keyword evidence="2" id="KW-0012">Acyltransferase</keyword>
<dbReference type="EMBL" id="JACIIU010000007">
    <property type="protein sequence ID" value="MBB6261356.1"/>
    <property type="molecule type" value="Genomic_DNA"/>
</dbReference>